<evidence type="ECO:0000313" key="6">
    <source>
        <dbReference type="EMBL" id="CAB9498250.1"/>
    </source>
</evidence>
<comment type="caution">
    <text evidence="6">The sequence shown here is derived from an EMBL/GenBank/DDBJ whole genome shotgun (WGS) entry which is preliminary data.</text>
</comment>
<accession>A0A9N8H3U7</accession>
<organism evidence="6 7">
    <name type="scientific">Seminavis robusta</name>
    <dbReference type="NCBI Taxonomy" id="568900"/>
    <lineage>
        <taxon>Eukaryota</taxon>
        <taxon>Sar</taxon>
        <taxon>Stramenopiles</taxon>
        <taxon>Ochrophyta</taxon>
        <taxon>Bacillariophyta</taxon>
        <taxon>Bacillariophyceae</taxon>
        <taxon>Bacillariophycidae</taxon>
        <taxon>Naviculales</taxon>
        <taxon>Naviculaceae</taxon>
        <taxon>Seminavis</taxon>
    </lineage>
</organism>
<proteinExistence type="predicted"/>
<dbReference type="GO" id="GO:0016020">
    <property type="term" value="C:membrane"/>
    <property type="evidence" value="ECO:0007669"/>
    <property type="project" value="UniProtKB-SubCell"/>
</dbReference>
<protein>
    <submittedName>
        <fullName evidence="6">Uncharacterized protein</fullName>
    </submittedName>
</protein>
<evidence type="ECO:0000313" key="7">
    <source>
        <dbReference type="Proteomes" id="UP001153069"/>
    </source>
</evidence>
<feature type="transmembrane region" description="Helical" evidence="5">
    <location>
        <begin position="12"/>
        <end position="34"/>
    </location>
</feature>
<comment type="subcellular location">
    <subcellularLocation>
        <location evidence="1">Membrane</location>
    </subcellularLocation>
</comment>
<dbReference type="AlphaFoldDB" id="A0A9N8H3U7"/>
<feature type="transmembrane region" description="Helical" evidence="5">
    <location>
        <begin position="109"/>
        <end position="137"/>
    </location>
</feature>
<keyword evidence="2 5" id="KW-0812">Transmembrane</keyword>
<evidence type="ECO:0000256" key="1">
    <source>
        <dbReference type="ARBA" id="ARBA00004370"/>
    </source>
</evidence>
<sequence>MAATLEASAQSVSVVALWAVVGGGASFLVGPPIIDSSEFRYKRTAAAYFLYFYLIVFFQSVLAIKLWDEVKKKDKKVSLWEVKFGPLSYTDRRIVASNRTVGNTLEQMAIFLVGLWLTTLLTTDDHASICGWVYVIFRSMYPALYLYDPNLVLLATIPNYCTVAYLWVTIVRACFVS</sequence>
<keyword evidence="7" id="KW-1185">Reference proteome</keyword>
<evidence type="ECO:0000256" key="5">
    <source>
        <dbReference type="SAM" id="Phobius"/>
    </source>
</evidence>
<evidence type="ECO:0000256" key="4">
    <source>
        <dbReference type="ARBA" id="ARBA00023136"/>
    </source>
</evidence>
<name>A0A9N8H3U7_9STRA</name>
<dbReference type="InterPro" id="IPR001129">
    <property type="entry name" value="Membr-assoc_MAPEG"/>
</dbReference>
<reference evidence="6" key="1">
    <citation type="submission" date="2020-06" db="EMBL/GenBank/DDBJ databases">
        <authorList>
            <consortium name="Plant Systems Biology data submission"/>
        </authorList>
    </citation>
    <scope>NUCLEOTIDE SEQUENCE</scope>
    <source>
        <strain evidence="6">D6</strain>
    </source>
</reference>
<feature type="transmembrane region" description="Helical" evidence="5">
    <location>
        <begin position="46"/>
        <end position="67"/>
    </location>
</feature>
<dbReference type="Proteomes" id="UP001153069">
    <property type="component" value="Unassembled WGS sequence"/>
</dbReference>
<dbReference type="InterPro" id="IPR023352">
    <property type="entry name" value="MAPEG-like_dom_sf"/>
</dbReference>
<gene>
    <name evidence="6" type="ORF">SEMRO_34_G021830.1</name>
</gene>
<dbReference type="SUPFAM" id="SSF161084">
    <property type="entry name" value="MAPEG domain-like"/>
    <property type="match status" value="1"/>
</dbReference>
<keyword evidence="3 5" id="KW-1133">Transmembrane helix</keyword>
<dbReference type="Pfam" id="PF01124">
    <property type="entry name" value="MAPEG"/>
    <property type="match status" value="1"/>
</dbReference>
<keyword evidence="4 5" id="KW-0472">Membrane</keyword>
<evidence type="ECO:0000256" key="3">
    <source>
        <dbReference type="ARBA" id="ARBA00022989"/>
    </source>
</evidence>
<dbReference type="EMBL" id="CAICTM010000034">
    <property type="protein sequence ID" value="CAB9498250.1"/>
    <property type="molecule type" value="Genomic_DNA"/>
</dbReference>
<dbReference type="Gene3D" id="1.20.120.550">
    <property type="entry name" value="Membrane associated eicosanoid/glutathione metabolism-like domain"/>
    <property type="match status" value="1"/>
</dbReference>
<evidence type="ECO:0000256" key="2">
    <source>
        <dbReference type="ARBA" id="ARBA00022692"/>
    </source>
</evidence>
<feature type="transmembrane region" description="Helical" evidence="5">
    <location>
        <begin position="157"/>
        <end position="175"/>
    </location>
</feature>